<dbReference type="InterPro" id="IPR016039">
    <property type="entry name" value="Thiolase-like"/>
</dbReference>
<dbReference type="SUPFAM" id="SSF53901">
    <property type="entry name" value="Thiolase-like"/>
    <property type="match status" value="1"/>
</dbReference>
<feature type="domain" description="Thiolase N-terminal" evidence="1">
    <location>
        <begin position="6"/>
        <end position="119"/>
    </location>
</feature>
<sequence>MNSGPVWIVGGYQSDFARNLTKEGGDLSTLTAEVTASTLQAAGISAEEVGVIHVANAFGQVYTGQGHLGAMPASTVDELWGVPASRHEGACASGSLAVLAAMADLESGRYDCALVLGVELEKNV</sequence>
<feature type="non-terminal residue" evidence="2">
    <location>
        <position position="124"/>
    </location>
</feature>
<accession>A0ABQ0IRY4</accession>
<dbReference type="Gene3D" id="3.40.47.10">
    <property type="match status" value="1"/>
</dbReference>
<dbReference type="PANTHER" id="PTHR42870:SF1">
    <property type="entry name" value="NON-SPECIFIC LIPID-TRANSFER PROTEIN-LIKE 2"/>
    <property type="match status" value="1"/>
</dbReference>
<dbReference type="EMBL" id="BAOQ01000068">
    <property type="protein sequence ID" value="GAC86270.1"/>
    <property type="molecule type" value="Genomic_DNA"/>
</dbReference>
<protein>
    <recommendedName>
        <fullName evidence="1">Thiolase N-terminal domain-containing protein</fullName>
    </recommendedName>
</protein>
<evidence type="ECO:0000313" key="2">
    <source>
        <dbReference type="EMBL" id="GAC86270.1"/>
    </source>
</evidence>
<organism evidence="2 3">
    <name type="scientific">Gordonia paraffinivorans NBRC 108238</name>
    <dbReference type="NCBI Taxonomy" id="1223543"/>
    <lineage>
        <taxon>Bacteria</taxon>
        <taxon>Bacillati</taxon>
        <taxon>Actinomycetota</taxon>
        <taxon>Actinomycetes</taxon>
        <taxon>Mycobacteriales</taxon>
        <taxon>Gordoniaceae</taxon>
        <taxon>Gordonia</taxon>
    </lineage>
</organism>
<name>A0ABQ0IRY4_9ACTN</name>
<evidence type="ECO:0000313" key="3">
    <source>
        <dbReference type="Proteomes" id="UP000035021"/>
    </source>
</evidence>
<proteinExistence type="predicted"/>
<dbReference type="Proteomes" id="UP000035021">
    <property type="component" value="Unassembled WGS sequence"/>
</dbReference>
<dbReference type="InterPro" id="IPR020616">
    <property type="entry name" value="Thiolase_N"/>
</dbReference>
<reference evidence="2 3" key="1">
    <citation type="submission" date="2013-02" db="EMBL/GenBank/DDBJ databases">
        <title>Whole genome shotgun sequence of Gordonia paraffinivorans NBRC 108238.</title>
        <authorList>
            <person name="Isaki-Nakamura S."/>
            <person name="Hosoyama A."/>
            <person name="Tsuchikane K."/>
            <person name="Ando Y."/>
            <person name="Baba S."/>
            <person name="Ohji S."/>
            <person name="Hamada M."/>
            <person name="Tamura T."/>
            <person name="Yamazoe A."/>
            <person name="Yamazaki S."/>
            <person name="Fujita N."/>
        </authorList>
    </citation>
    <scope>NUCLEOTIDE SEQUENCE [LARGE SCALE GENOMIC DNA]</scope>
    <source>
        <strain evidence="2 3">NBRC 108238</strain>
    </source>
</reference>
<keyword evidence="3" id="KW-1185">Reference proteome</keyword>
<gene>
    <name evidence="2" type="ORF">GP2_068_00070</name>
</gene>
<dbReference type="Pfam" id="PF00108">
    <property type="entry name" value="Thiolase_N"/>
    <property type="match status" value="1"/>
</dbReference>
<evidence type="ECO:0000259" key="1">
    <source>
        <dbReference type="Pfam" id="PF00108"/>
    </source>
</evidence>
<dbReference type="PANTHER" id="PTHR42870">
    <property type="entry name" value="ACETYL-COA C-ACETYLTRANSFERASE"/>
    <property type="match status" value="1"/>
</dbReference>
<comment type="caution">
    <text evidence="2">The sequence shown here is derived from an EMBL/GenBank/DDBJ whole genome shotgun (WGS) entry which is preliminary data.</text>
</comment>